<dbReference type="Proteomes" id="UP000078335">
    <property type="component" value="Unassembled WGS sequence"/>
</dbReference>
<organism evidence="1 2">
    <name type="scientific">Curtobacterium oceanosedimentum</name>
    <dbReference type="NCBI Taxonomy" id="465820"/>
    <lineage>
        <taxon>Bacteria</taxon>
        <taxon>Bacillati</taxon>
        <taxon>Actinomycetota</taxon>
        <taxon>Actinomycetes</taxon>
        <taxon>Micrococcales</taxon>
        <taxon>Microbacteriaceae</taxon>
        <taxon>Curtobacterium</taxon>
    </lineage>
</organism>
<sequence>MRPAATTLVTALHDADAVRVARRIGSGHRMHVQGDALAAARGIAARRDQLDRVCGPDADHDLVVTLAPEVDVRAVGMLLANAARSETGDDRVLRHVVAVLRADDVAHLLWSDVDDAFVAAERVVALVEYATVVALDRLEPLSGRRRRALVALLHRMAPQAAIVAAPAVRGPLDLPASNGGAARLLASGAGWMRALSSDAGRTDTGRGPQDDLVTMRYRAPRRVRTARMPHVTPDTLPRATSRRC</sequence>
<dbReference type="EMBL" id="LDRB01000124">
    <property type="protein sequence ID" value="KTR37374.1"/>
    <property type="molecule type" value="Genomic_DNA"/>
</dbReference>
<protein>
    <submittedName>
        <fullName evidence="1">Uncharacterized protein</fullName>
    </submittedName>
</protein>
<dbReference type="RefSeq" id="WP_058730173.1">
    <property type="nucleotide sequence ID" value="NZ_LDRB01000124.1"/>
</dbReference>
<evidence type="ECO:0000313" key="1">
    <source>
        <dbReference type="EMBL" id="KTR37374.1"/>
    </source>
</evidence>
<keyword evidence="2" id="KW-1185">Reference proteome</keyword>
<accession>A0ABR5S3Z2</accession>
<evidence type="ECO:0000313" key="2">
    <source>
        <dbReference type="Proteomes" id="UP000078335"/>
    </source>
</evidence>
<reference evidence="1 2" key="1">
    <citation type="journal article" date="2016" name="Front. Microbiol.">
        <title>Genomic Resource of Rice Seed Associated Bacteria.</title>
        <authorList>
            <person name="Midha S."/>
            <person name="Bansal K."/>
            <person name="Sharma S."/>
            <person name="Kumar N."/>
            <person name="Patil P.P."/>
            <person name="Chaudhry V."/>
            <person name="Patil P.B."/>
        </authorList>
    </citation>
    <scope>NUCLEOTIDE SEQUENCE [LARGE SCALE GENOMIC DNA]</scope>
    <source>
        <strain evidence="1 2">NS263</strain>
    </source>
</reference>
<proteinExistence type="predicted"/>
<comment type="caution">
    <text evidence="1">The sequence shown here is derived from an EMBL/GenBank/DDBJ whole genome shotgun (WGS) entry which is preliminary data.</text>
</comment>
<gene>
    <name evidence="1" type="ORF">NS263_15700</name>
</gene>
<name>A0ABR5S3Z2_9MICO</name>